<evidence type="ECO:0000313" key="7">
    <source>
        <dbReference type="EMBL" id="MCQ4839431.1"/>
    </source>
</evidence>
<evidence type="ECO:0000256" key="4">
    <source>
        <dbReference type="ARBA" id="ARBA00022691"/>
    </source>
</evidence>
<dbReference type="PROSITE" id="PS51679">
    <property type="entry name" value="SAM_MT_C5"/>
    <property type="match status" value="1"/>
</dbReference>
<protein>
    <recommendedName>
        <fullName evidence="1">DNA (cytosine-5-)-methyltransferase</fullName>
        <ecNumber evidence="1">2.1.1.37</ecNumber>
    </recommendedName>
</protein>
<dbReference type="InterPro" id="IPR050390">
    <property type="entry name" value="C5-Methyltransferase"/>
</dbReference>
<sequence>MKVLSMFANIGVAEAYLSELGIDVVLANELIPRRAELYSKIYPETQMMCGDITDPHTYAKIVSEAQRETVDVIMATPPCQGISRAGKQDEDDQRNLLILPVLACIRDVLPRYALIENVPQFNETTIKIDGQPVLIVDHIKSVLGNKYHISINVIDTKNYSVPQTRQRAIILLTRKDQSVLWRLPEEEKKLVSVRDAIGNLPSLDPYVSDVLEEELLEMFPYFYEKKAEAQKVSRWHTPPTHIKRQVVTMMHTPTGKTAFDNPKYIPIKADGTPVKGYKSTYRRLRWDDPASTVTMDNRKISSQNNVHPGRYIGTDSEGDVQYSDARALTLFELMRIMSLPDTWPLPHDTNEAFIRSVIGEGIPPLFIKKLFMQITEVPHEED</sequence>
<keyword evidence="4 6" id="KW-0949">S-adenosyl-L-methionine</keyword>
<keyword evidence="2 6" id="KW-0489">Methyltransferase</keyword>
<proteinExistence type="inferred from homology"/>
<dbReference type="EMBL" id="JANFZH010000010">
    <property type="protein sequence ID" value="MCQ4839431.1"/>
    <property type="molecule type" value="Genomic_DNA"/>
</dbReference>
<dbReference type="RefSeq" id="WP_256191689.1">
    <property type="nucleotide sequence ID" value="NZ_JANFZG010000011.1"/>
</dbReference>
<accession>A0ABT1RXQ5</accession>
<dbReference type="Gene3D" id="3.40.50.150">
    <property type="entry name" value="Vaccinia Virus protein VP39"/>
    <property type="match status" value="1"/>
</dbReference>
<dbReference type="Pfam" id="PF00145">
    <property type="entry name" value="DNA_methylase"/>
    <property type="match status" value="1"/>
</dbReference>
<evidence type="ECO:0000256" key="3">
    <source>
        <dbReference type="ARBA" id="ARBA00022679"/>
    </source>
</evidence>
<evidence type="ECO:0000313" key="8">
    <source>
        <dbReference type="Proteomes" id="UP001524473"/>
    </source>
</evidence>
<comment type="caution">
    <text evidence="7">The sequence shown here is derived from an EMBL/GenBank/DDBJ whole genome shotgun (WGS) entry which is preliminary data.</text>
</comment>
<dbReference type="PANTHER" id="PTHR10629">
    <property type="entry name" value="CYTOSINE-SPECIFIC METHYLTRANSFERASE"/>
    <property type="match status" value="1"/>
</dbReference>
<dbReference type="Gene3D" id="3.90.120.10">
    <property type="entry name" value="DNA Methylase, subunit A, domain 2"/>
    <property type="match status" value="1"/>
</dbReference>
<feature type="active site" evidence="6">
    <location>
        <position position="79"/>
    </location>
</feature>
<dbReference type="SUPFAM" id="SSF53335">
    <property type="entry name" value="S-adenosyl-L-methionine-dependent methyltransferases"/>
    <property type="match status" value="1"/>
</dbReference>
<keyword evidence="3 6" id="KW-0808">Transferase</keyword>
<keyword evidence="5" id="KW-0680">Restriction system</keyword>
<keyword evidence="8" id="KW-1185">Reference proteome</keyword>
<dbReference type="PROSITE" id="PS00094">
    <property type="entry name" value="C5_MTASE_1"/>
    <property type="match status" value="1"/>
</dbReference>
<gene>
    <name evidence="7" type="ORF">NE695_05810</name>
</gene>
<dbReference type="GO" id="GO:0008168">
    <property type="term" value="F:methyltransferase activity"/>
    <property type="evidence" value="ECO:0007669"/>
    <property type="project" value="UniProtKB-KW"/>
</dbReference>
<evidence type="ECO:0000256" key="6">
    <source>
        <dbReference type="PROSITE-ProRule" id="PRU01016"/>
    </source>
</evidence>
<organism evidence="7 8">
    <name type="scientific">Neglectibacter timonensis</name>
    <dbReference type="NCBI Taxonomy" id="1776382"/>
    <lineage>
        <taxon>Bacteria</taxon>
        <taxon>Bacillati</taxon>
        <taxon>Bacillota</taxon>
        <taxon>Clostridia</taxon>
        <taxon>Eubacteriales</taxon>
        <taxon>Oscillospiraceae</taxon>
        <taxon>Neglectibacter</taxon>
    </lineage>
</organism>
<evidence type="ECO:0000256" key="2">
    <source>
        <dbReference type="ARBA" id="ARBA00022603"/>
    </source>
</evidence>
<evidence type="ECO:0000256" key="1">
    <source>
        <dbReference type="ARBA" id="ARBA00011975"/>
    </source>
</evidence>
<dbReference type="InterPro" id="IPR018117">
    <property type="entry name" value="C5_DNA_meth_AS"/>
</dbReference>
<name>A0ABT1RXQ5_9FIRM</name>
<comment type="similarity">
    <text evidence="6">Belongs to the class I-like SAM-binding methyltransferase superfamily. C5-methyltransferase family.</text>
</comment>
<dbReference type="InterPro" id="IPR001525">
    <property type="entry name" value="C5_MeTfrase"/>
</dbReference>
<evidence type="ECO:0000256" key="5">
    <source>
        <dbReference type="ARBA" id="ARBA00022747"/>
    </source>
</evidence>
<reference evidence="7 8" key="1">
    <citation type="submission" date="2022-06" db="EMBL/GenBank/DDBJ databases">
        <title>Isolation of gut microbiota from human fecal samples.</title>
        <authorList>
            <person name="Pamer E.G."/>
            <person name="Barat B."/>
            <person name="Waligurski E."/>
            <person name="Medina S."/>
            <person name="Paddock L."/>
            <person name="Mostad J."/>
        </authorList>
    </citation>
    <scope>NUCLEOTIDE SEQUENCE [LARGE SCALE GENOMIC DNA]</scope>
    <source>
        <strain evidence="7 8">DFI.9.73</strain>
    </source>
</reference>
<dbReference type="EC" id="2.1.1.37" evidence="1"/>
<dbReference type="InterPro" id="IPR029063">
    <property type="entry name" value="SAM-dependent_MTases_sf"/>
</dbReference>
<dbReference type="PANTHER" id="PTHR10629:SF52">
    <property type="entry name" value="DNA (CYTOSINE-5)-METHYLTRANSFERASE 1"/>
    <property type="match status" value="1"/>
</dbReference>
<dbReference type="GO" id="GO:0032259">
    <property type="term" value="P:methylation"/>
    <property type="evidence" value="ECO:0007669"/>
    <property type="project" value="UniProtKB-KW"/>
</dbReference>
<dbReference type="Proteomes" id="UP001524473">
    <property type="component" value="Unassembled WGS sequence"/>
</dbReference>